<comment type="similarity">
    <text evidence="2">Belongs to the glycosyltransferase 2 family.</text>
</comment>
<evidence type="ECO:0000256" key="2">
    <source>
        <dbReference type="ARBA" id="ARBA00006739"/>
    </source>
</evidence>
<organism evidence="6 7">
    <name type="scientific">Curtobacterium citreum</name>
    <dbReference type="NCBI Taxonomy" id="2036"/>
    <lineage>
        <taxon>Bacteria</taxon>
        <taxon>Bacillati</taxon>
        <taxon>Actinomycetota</taxon>
        <taxon>Actinomycetes</taxon>
        <taxon>Micrococcales</taxon>
        <taxon>Microbacteriaceae</taxon>
        <taxon>Curtobacterium</taxon>
    </lineage>
</organism>
<reference evidence="6 7" key="1">
    <citation type="submission" date="2020-05" db="EMBL/GenBank/DDBJ databases">
        <title>Genome Sequencing of Type Strains.</title>
        <authorList>
            <person name="Lemaire J.F."/>
            <person name="Inderbitzin P."/>
            <person name="Gregorio O.A."/>
            <person name="Collins S.B."/>
            <person name="Wespe N."/>
            <person name="Knight-Connoni V."/>
        </authorList>
    </citation>
    <scope>NUCLEOTIDE SEQUENCE [LARGE SCALE GENOMIC DNA]</scope>
    <source>
        <strain evidence="6 7">DSM 20512</strain>
    </source>
</reference>
<dbReference type="InterPro" id="IPR001173">
    <property type="entry name" value="Glyco_trans_2-like"/>
</dbReference>
<evidence type="ECO:0000313" key="7">
    <source>
        <dbReference type="Proteomes" id="UP000539146"/>
    </source>
</evidence>
<dbReference type="InterPro" id="IPR029044">
    <property type="entry name" value="Nucleotide-diphossugar_trans"/>
</dbReference>
<dbReference type="PANTHER" id="PTHR43179">
    <property type="entry name" value="RHAMNOSYLTRANSFERASE WBBL"/>
    <property type="match status" value="1"/>
</dbReference>
<feature type="domain" description="Glycosyltransferase 2-like" evidence="5">
    <location>
        <begin position="111"/>
        <end position="271"/>
    </location>
</feature>
<accession>A0A850DSF3</accession>
<comment type="caution">
    <text evidence="6">The sequence shown here is derived from an EMBL/GenBank/DDBJ whole genome shotgun (WGS) entry which is preliminary data.</text>
</comment>
<comment type="pathway">
    <text evidence="1">Cell wall biogenesis; cell wall polysaccharide biosynthesis.</text>
</comment>
<dbReference type="CDD" id="cd00761">
    <property type="entry name" value="Glyco_tranf_GTA_type"/>
    <property type="match status" value="1"/>
</dbReference>
<dbReference type="Proteomes" id="UP000539146">
    <property type="component" value="Unassembled WGS sequence"/>
</dbReference>
<dbReference type="PANTHER" id="PTHR43179:SF12">
    <property type="entry name" value="GALACTOFURANOSYLTRANSFERASE GLFT2"/>
    <property type="match status" value="1"/>
</dbReference>
<dbReference type="SUPFAM" id="SSF53448">
    <property type="entry name" value="Nucleotide-diphospho-sugar transferases"/>
    <property type="match status" value="1"/>
</dbReference>
<evidence type="ECO:0000256" key="3">
    <source>
        <dbReference type="ARBA" id="ARBA00022676"/>
    </source>
</evidence>
<dbReference type="Gene3D" id="3.90.550.10">
    <property type="entry name" value="Spore Coat Polysaccharide Biosynthesis Protein SpsA, Chain A"/>
    <property type="match status" value="1"/>
</dbReference>
<evidence type="ECO:0000259" key="5">
    <source>
        <dbReference type="Pfam" id="PF00535"/>
    </source>
</evidence>
<dbReference type="GO" id="GO:0016757">
    <property type="term" value="F:glycosyltransferase activity"/>
    <property type="evidence" value="ECO:0007669"/>
    <property type="project" value="UniProtKB-KW"/>
</dbReference>
<evidence type="ECO:0000256" key="4">
    <source>
        <dbReference type="ARBA" id="ARBA00022679"/>
    </source>
</evidence>
<proteinExistence type="inferred from homology"/>
<evidence type="ECO:0000256" key="1">
    <source>
        <dbReference type="ARBA" id="ARBA00004776"/>
    </source>
</evidence>
<evidence type="ECO:0000313" key="6">
    <source>
        <dbReference type="EMBL" id="NUU26552.1"/>
    </source>
</evidence>
<dbReference type="Pfam" id="PF00535">
    <property type="entry name" value="Glycos_transf_2"/>
    <property type="match status" value="1"/>
</dbReference>
<keyword evidence="4 6" id="KW-0808">Transferase</keyword>
<sequence length="462" mass="48530">MALLTPVSTPGPRRVVRVDLDAPLPELVADDRGATALVVGYRDGHPVTTLDVALTDDPADAGRAIAALAAGPADARAGTSDGPHAGSSVVPTGWTAGTSAVPDAALPSVSVVVSTIVTRLADIARLLDHLAALDYPSYEVVVVDNRVAVPAEDPLPGLLAGHDVRLVVERRPGCSAGRNAGVAAATGEVVAFTDDDVRVDPRWLRMIGTRFVQEPELDAVTGMILPAELETPAQIWYEAYYGGFSGERTFDPLTLVPEDAPGALRHARVSAVAADGSVRRRFPVYGVGGYGAGANWAVRRSVFDRVGGFDPVLGAGVPARGGEDLAMFIDVLWRGGRIGVEPRAVVHHRHRPDLAGLHGQLHANGVGFTALLCALVSADRRHLAALVRLAPPAARAMAGRVLGRLVRRGSTPAASVTPSTVPPTRVPRSLAFHELRGFPAGPAAWLRSRRAWREVERTHTGA</sequence>
<dbReference type="RefSeq" id="WP_175324814.1">
    <property type="nucleotide sequence ID" value="NZ_BAAAWP010000001.1"/>
</dbReference>
<protein>
    <submittedName>
        <fullName evidence="6">Glycosyltransferase</fullName>
    </submittedName>
</protein>
<name>A0A850DSF3_9MICO</name>
<dbReference type="AlphaFoldDB" id="A0A850DSF3"/>
<dbReference type="EMBL" id="JABMCG010000034">
    <property type="protein sequence ID" value="NUU26552.1"/>
    <property type="molecule type" value="Genomic_DNA"/>
</dbReference>
<gene>
    <name evidence="6" type="ORF">HP467_00265</name>
</gene>
<keyword evidence="3" id="KW-0328">Glycosyltransferase</keyword>